<dbReference type="GO" id="GO:0004519">
    <property type="term" value="F:endonuclease activity"/>
    <property type="evidence" value="ECO:0007669"/>
    <property type="project" value="UniProtKB-KW"/>
</dbReference>
<dbReference type="InterPro" id="IPR036691">
    <property type="entry name" value="Endo/exonu/phosph_ase_sf"/>
</dbReference>
<evidence type="ECO:0000313" key="2">
    <source>
        <dbReference type="EMBL" id="MVW62299.1"/>
    </source>
</evidence>
<keyword evidence="2" id="KW-0540">Nuclease</keyword>
<reference evidence="2 3" key="1">
    <citation type="submission" date="2019-12" db="EMBL/GenBank/DDBJ databases">
        <authorList>
            <person name="Li C."/>
            <person name="Zhao J."/>
        </authorList>
    </citation>
    <scope>NUCLEOTIDE SEQUENCE [LARGE SCALE GENOMIC DNA]</scope>
    <source>
        <strain evidence="2 3">NEAU-DD11</strain>
    </source>
</reference>
<dbReference type="InterPro" id="IPR005135">
    <property type="entry name" value="Endo/exonuclease/phosphatase"/>
</dbReference>
<keyword evidence="3" id="KW-1185">Reference proteome</keyword>
<evidence type="ECO:0000313" key="3">
    <source>
        <dbReference type="Proteomes" id="UP000443353"/>
    </source>
</evidence>
<dbReference type="Gene3D" id="3.60.10.10">
    <property type="entry name" value="Endonuclease/exonuclease/phosphatase"/>
    <property type="match status" value="1"/>
</dbReference>
<dbReference type="InterPro" id="IPR051916">
    <property type="entry name" value="GPI-anchor_lipid_remodeler"/>
</dbReference>
<accession>A0A7X3K8T0</accession>
<dbReference type="PANTHER" id="PTHR14859">
    <property type="entry name" value="CALCOFLUOR WHITE HYPERSENSITIVE PROTEIN PRECURSOR"/>
    <property type="match status" value="1"/>
</dbReference>
<evidence type="ECO:0000259" key="1">
    <source>
        <dbReference type="Pfam" id="PF03372"/>
    </source>
</evidence>
<dbReference type="SUPFAM" id="SSF56219">
    <property type="entry name" value="DNase I-like"/>
    <property type="match status" value="1"/>
</dbReference>
<protein>
    <submittedName>
        <fullName evidence="2">Endonuclease</fullName>
    </submittedName>
</protein>
<dbReference type="AlphaFoldDB" id="A0A7X3K8T0"/>
<organism evidence="2 3">
    <name type="scientific">Massilia cellulosiltytica</name>
    <dbReference type="NCBI Taxonomy" id="2683234"/>
    <lineage>
        <taxon>Bacteria</taxon>
        <taxon>Pseudomonadati</taxon>
        <taxon>Pseudomonadota</taxon>
        <taxon>Betaproteobacteria</taxon>
        <taxon>Burkholderiales</taxon>
        <taxon>Oxalobacteraceae</taxon>
        <taxon>Telluria group</taxon>
        <taxon>Massilia</taxon>
    </lineage>
</organism>
<comment type="caution">
    <text evidence="2">The sequence shown here is derived from an EMBL/GenBank/DDBJ whole genome shotgun (WGS) entry which is preliminary data.</text>
</comment>
<keyword evidence="2" id="KW-0378">Hydrolase</keyword>
<dbReference type="Pfam" id="PF03372">
    <property type="entry name" value="Exo_endo_phos"/>
    <property type="match status" value="1"/>
</dbReference>
<keyword evidence="2" id="KW-0255">Endonuclease</keyword>
<dbReference type="GO" id="GO:0006506">
    <property type="term" value="P:GPI anchor biosynthetic process"/>
    <property type="evidence" value="ECO:0007669"/>
    <property type="project" value="TreeGrafter"/>
</dbReference>
<sequence>MLTLITWNIQCARTPDDGADLDRVADRVLAFGARFDILLLQEVGCGLPARDGRPVGNQFAGLARRLDHLHAASAFALDTRNPDGSPRRLGCMTFARGHIVHVRRHALPWPPDPGVPAMPRAALETVIATADGMLRVLNIHLEYFSARQRMAQVEHLRALQAEAHAHAGVSGAPAAAPDGPGGVPFAPLPHPAAAVLAGDFNMAPGSDGHARLLAPGPDGGPLWRDAWELAHPGEPHAPTVGLHDTSAELPCTFDYACVSPALAPRVHRLRVDTAAAGSDHQPLLLELA</sequence>
<dbReference type="RefSeq" id="WP_160409845.1">
    <property type="nucleotide sequence ID" value="NZ_WSES01000006.1"/>
</dbReference>
<feature type="domain" description="Endonuclease/exonuclease/phosphatase" evidence="1">
    <location>
        <begin position="5"/>
        <end position="280"/>
    </location>
</feature>
<dbReference type="EMBL" id="WSES01000006">
    <property type="protein sequence ID" value="MVW62299.1"/>
    <property type="molecule type" value="Genomic_DNA"/>
</dbReference>
<proteinExistence type="predicted"/>
<gene>
    <name evidence="2" type="ORF">GPY61_20395</name>
</gene>
<dbReference type="PANTHER" id="PTHR14859:SF1">
    <property type="entry name" value="PGAP2-INTERACTING PROTEIN"/>
    <property type="match status" value="1"/>
</dbReference>
<dbReference type="Proteomes" id="UP000443353">
    <property type="component" value="Unassembled WGS sequence"/>
</dbReference>
<name>A0A7X3K8T0_9BURK</name>
<dbReference type="GO" id="GO:0016020">
    <property type="term" value="C:membrane"/>
    <property type="evidence" value="ECO:0007669"/>
    <property type="project" value="GOC"/>
</dbReference>